<dbReference type="SMART" id="SM00404">
    <property type="entry name" value="PTPc_motif"/>
    <property type="match status" value="1"/>
</dbReference>
<protein>
    <recommendedName>
        <fullName evidence="6">Tyrosine-protein phosphatase domain-containing protein</fullName>
    </recommendedName>
</protein>
<feature type="domain" description="Tyrosine specific protein phosphatases" evidence="3">
    <location>
        <begin position="359"/>
        <end position="428"/>
    </location>
</feature>
<name>E3MVW4_CAERE</name>
<dbReference type="EMBL" id="DS268484">
    <property type="protein sequence ID" value="EFP10355.1"/>
    <property type="molecule type" value="Genomic_DNA"/>
</dbReference>
<dbReference type="SUPFAM" id="SSF52799">
    <property type="entry name" value="(Phosphotyrosine protein) phosphatases II"/>
    <property type="match status" value="1"/>
</dbReference>
<dbReference type="InParanoid" id="E3MVW4"/>
<dbReference type="FunCoup" id="E3MVW4">
    <property type="interactions" value="564"/>
</dbReference>
<dbReference type="OrthoDB" id="5816898at2759"/>
<keyword evidence="5" id="KW-1185">Reference proteome</keyword>
<dbReference type="InterPro" id="IPR029021">
    <property type="entry name" value="Prot-tyrosine_phosphatase-like"/>
</dbReference>
<evidence type="ECO:0008006" key="6">
    <source>
        <dbReference type="Google" id="ProtNLM"/>
    </source>
</evidence>
<evidence type="ECO:0000256" key="1">
    <source>
        <dbReference type="SAM" id="MobiDB-lite"/>
    </source>
</evidence>
<evidence type="ECO:0000313" key="5">
    <source>
        <dbReference type="Proteomes" id="UP000008281"/>
    </source>
</evidence>
<feature type="compositionally biased region" description="Basic residues" evidence="1">
    <location>
        <begin position="1"/>
        <end position="20"/>
    </location>
</feature>
<reference evidence="4" key="1">
    <citation type="submission" date="2007-07" db="EMBL/GenBank/DDBJ databases">
        <title>PCAP assembly of the Caenorhabditis remanei genome.</title>
        <authorList>
            <consortium name="The Caenorhabditis remanei Sequencing Consortium"/>
            <person name="Wilson R.K."/>
        </authorList>
    </citation>
    <scope>NUCLEOTIDE SEQUENCE [LARGE SCALE GENOMIC DNA]</scope>
    <source>
        <strain evidence="4">PB4641</strain>
    </source>
</reference>
<dbReference type="AlphaFoldDB" id="E3MVW4"/>
<dbReference type="Proteomes" id="UP000008281">
    <property type="component" value="Unassembled WGS sequence"/>
</dbReference>
<dbReference type="PANTHER" id="PTHR23219">
    <property type="entry name" value="TYROSINE-PROTEIN PHOSPHATASE C15H7.3-RELATED"/>
    <property type="match status" value="1"/>
</dbReference>
<dbReference type="eggNOG" id="KOG0789">
    <property type="taxonomic scope" value="Eukaryota"/>
</dbReference>
<gene>
    <name evidence="4" type="ORF">CRE_23621</name>
</gene>
<feature type="domain" description="Tyrosine-protein phosphatase" evidence="2">
    <location>
        <begin position="186"/>
        <end position="437"/>
    </location>
</feature>
<dbReference type="Pfam" id="PF00102">
    <property type="entry name" value="Y_phosphatase"/>
    <property type="match status" value="1"/>
</dbReference>
<evidence type="ECO:0000313" key="4">
    <source>
        <dbReference type="EMBL" id="EFP10355.1"/>
    </source>
</evidence>
<accession>E3MVW4</accession>
<feature type="compositionally biased region" description="Polar residues" evidence="1">
    <location>
        <begin position="47"/>
        <end position="56"/>
    </location>
</feature>
<dbReference type="InterPro" id="IPR003595">
    <property type="entry name" value="Tyr_Pase_cat"/>
</dbReference>
<organism evidence="5">
    <name type="scientific">Caenorhabditis remanei</name>
    <name type="common">Caenorhabditis vulgaris</name>
    <dbReference type="NCBI Taxonomy" id="31234"/>
    <lineage>
        <taxon>Eukaryota</taxon>
        <taxon>Metazoa</taxon>
        <taxon>Ecdysozoa</taxon>
        <taxon>Nematoda</taxon>
        <taxon>Chromadorea</taxon>
        <taxon>Rhabditida</taxon>
        <taxon>Rhabditina</taxon>
        <taxon>Rhabditomorpha</taxon>
        <taxon>Rhabditoidea</taxon>
        <taxon>Rhabditidae</taxon>
        <taxon>Peloderinae</taxon>
        <taxon>Caenorhabditis</taxon>
    </lineage>
</organism>
<dbReference type="SMART" id="SM00194">
    <property type="entry name" value="PTPc"/>
    <property type="match status" value="1"/>
</dbReference>
<dbReference type="InterPro" id="IPR000387">
    <property type="entry name" value="Tyr_Pase_dom"/>
</dbReference>
<dbReference type="OMA" id="HTGWEPS"/>
<feature type="compositionally biased region" description="Basic residues" evidence="1">
    <location>
        <begin position="28"/>
        <end position="40"/>
    </location>
</feature>
<feature type="region of interest" description="Disordered" evidence="1">
    <location>
        <begin position="1"/>
        <end position="76"/>
    </location>
</feature>
<dbReference type="Gene3D" id="3.90.190.10">
    <property type="entry name" value="Protein tyrosine phosphatase superfamily"/>
    <property type="match status" value="1"/>
</dbReference>
<dbReference type="PANTHER" id="PTHR23219:SF13">
    <property type="entry name" value="TYROSINE-PROTEIN PHOSPHATASE DOMAIN-CONTAINING PROTEIN"/>
    <property type="match status" value="1"/>
</dbReference>
<proteinExistence type="predicted"/>
<evidence type="ECO:0000259" key="2">
    <source>
        <dbReference type="PROSITE" id="PS50055"/>
    </source>
</evidence>
<dbReference type="HOGENOM" id="CLU_039665_0_0_1"/>
<sequence length="471" mass="52719">MSSKEKKTKKHHHHHHHKKASVVPPKNSKNRHNHKKKGTKKERSSTKLHGTASNGSLRKLKKQISTDDVSTDGTPFLPTITVSDTAVNLFSEVPSAPTKLTATAKVMTPTAMSPTPTAVPIMAPPPVLVTPPTVQTVTTPVKWKAEDVALGYIEKMDAAMARLEYIEACASTKPLVEKDCLLWKKNLHKNQTDAYPCLDSTIVKIPNQPDDYVNMSTITVPHCRYPILMGQMPKRGFEEEFWRAVFNESVVMMYVLMGAEDEKNDFFPTTTGAYIYYGSMFVNIRKVSEGSVSINNVLSRYSAKLRRRVEKMDEERTAYTIEALPNGLSNSNMINVYVHTGWEPSGVPVKYANTTRSVVDVMNFVKTSNGSEKMMVVSKNGCGRAGYFLSLGASFCCLNDGSEPRMGEIVKALRVQRPNSVDSMKQYASLYLCLLYYIKKKVSIPDRLKQKVEEVTKEFEGLIRQDVSIAY</sequence>
<dbReference type="STRING" id="31234.E3MVW4"/>
<dbReference type="PRINTS" id="PR00700">
    <property type="entry name" value="PRTYPHPHTASE"/>
</dbReference>
<dbReference type="PROSITE" id="PS50056">
    <property type="entry name" value="TYR_PHOSPHATASE_2"/>
    <property type="match status" value="1"/>
</dbReference>
<dbReference type="PROSITE" id="PS50055">
    <property type="entry name" value="TYR_PHOSPHATASE_PTP"/>
    <property type="match status" value="1"/>
</dbReference>
<dbReference type="InterPro" id="IPR000242">
    <property type="entry name" value="PTP_cat"/>
</dbReference>
<dbReference type="GO" id="GO:0004725">
    <property type="term" value="F:protein tyrosine phosphatase activity"/>
    <property type="evidence" value="ECO:0007669"/>
    <property type="project" value="InterPro"/>
</dbReference>
<evidence type="ECO:0000259" key="3">
    <source>
        <dbReference type="PROSITE" id="PS50056"/>
    </source>
</evidence>
<dbReference type="CDD" id="cd00047">
    <property type="entry name" value="PTPc"/>
    <property type="match status" value="1"/>
</dbReference>